<reference evidence="2 3" key="2">
    <citation type="submission" date="2021-10" db="EMBL/GenBank/DDBJ databases">
        <authorList>
            <person name="Piombo E."/>
        </authorList>
    </citation>
    <scope>NUCLEOTIDE SEQUENCE [LARGE SCALE GENOMIC DNA]</scope>
</reference>
<keyword evidence="1" id="KW-1133">Transmembrane helix</keyword>
<organism evidence="2 3">
    <name type="scientific">Clonostachys byssicola</name>
    <dbReference type="NCBI Taxonomy" id="160290"/>
    <lineage>
        <taxon>Eukaryota</taxon>
        <taxon>Fungi</taxon>
        <taxon>Dikarya</taxon>
        <taxon>Ascomycota</taxon>
        <taxon>Pezizomycotina</taxon>
        <taxon>Sordariomycetes</taxon>
        <taxon>Hypocreomycetidae</taxon>
        <taxon>Hypocreales</taxon>
        <taxon>Bionectriaceae</taxon>
        <taxon>Clonostachys</taxon>
    </lineage>
</organism>
<keyword evidence="1" id="KW-0812">Transmembrane</keyword>
<dbReference type="OrthoDB" id="61370at2759"/>
<name>A0A9N9V0R4_9HYPO</name>
<sequence length="218" mass="24165">MTRSYVYASGLVAFVAGNAFIPLSQFKIRHPRRLGLPLATVLNLASIAVPRWITFSVHAGDEKIERQIGLHKSCSTLDSPHCRDFPYKDLCLYEDRYFCSMWRTVGFLESFTALICLAGLACFVVIIRGGKYKRETGWPVPAFMMTLAATLQLVVISIVAYLYDHDEQFTVPGWHLDASWAMAVSSASICLLSAIGISASAYLIPPEGGYTFLDDPLN</sequence>
<protein>
    <submittedName>
        <fullName evidence="2">Uncharacterized protein</fullName>
    </submittedName>
</protein>
<evidence type="ECO:0000313" key="2">
    <source>
        <dbReference type="EMBL" id="CAH0004935.1"/>
    </source>
</evidence>
<keyword evidence="1" id="KW-0472">Membrane</keyword>
<feature type="transmembrane region" description="Helical" evidence="1">
    <location>
        <begin position="183"/>
        <end position="204"/>
    </location>
</feature>
<comment type="caution">
    <text evidence="2">The sequence shown here is derived from an EMBL/GenBank/DDBJ whole genome shotgun (WGS) entry which is preliminary data.</text>
</comment>
<feature type="transmembrane region" description="Helical" evidence="1">
    <location>
        <begin position="6"/>
        <end position="23"/>
    </location>
</feature>
<evidence type="ECO:0000256" key="1">
    <source>
        <dbReference type="SAM" id="Phobius"/>
    </source>
</evidence>
<accession>A0A9N9V0R4</accession>
<evidence type="ECO:0000313" key="3">
    <source>
        <dbReference type="Proteomes" id="UP000754883"/>
    </source>
</evidence>
<dbReference type="EMBL" id="CABFNO020001568">
    <property type="protein sequence ID" value="CAH0004935.1"/>
    <property type="molecule type" value="Genomic_DNA"/>
</dbReference>
<dbReference type="AlphaFoldDB" id="A0A9N9V0R4"/>
<feature type="transmembrane region" description="Helical" evidence="1">
    <location>
        <begin position="142"/>
        <end position="163"/>
    </location>
</feature>
<proteinExistence type="predicted"/>
<feature type="transmembrane region" description="Helical" evidence="1">
    <location>
        <begin position="35"/>
        <end position="53"/>
    </location>
</feature>
<gene>
    <name evidence="2" type="ORF">CBYS24578_00005769</name>
</gene>
<dbReference type="Gene3D" id="1.20.140.150">
    <property type="match status" value="1"/>
</dbReference>
<keyword evidence="3" id="KW-1185">Reference proteome</keyword>
<feature type="transmembrane region" description="Helical" evidence="1">
    <location>
        <begin position="111"/>
        <end position="130"/>
    </location>
</feature>
<reference evidence="3" key="1">
    <citation type="submission" date="2019-06" db="EMBL/GenBank/DDBJ databases">
        <authorList>
            <person name="Broberg M."/>
        </authorList>
    </citation>
    <scope>NUCLEOTIDE SEQUENCE [LARGE SCALE GENOMIC DNA]</scope>
</reference>
<dbReference type="Proteomes" id="UP000754883">
    <property type="component" value="Unassembled WGS sequence"/>
</dbReference>